<feature type="region of interest" description="Disordered" evidence="1">
    <location>
        <begin position="601"/>
        <end position="633"/>
    </location>
</feature>
<feature type="compositionally biased region" description="Basic and acidic residues" evidence="1">
    <location>
        <begin position="621"/>
        <end position="633"/>
    </location>
</feature>
<feature type="region of interest" description="Disordered" evidence="1">
    <location>
        <begin position="969"/>
        <end position="1190"/>
    </location>
</feature>
<dbReference type="HOGENOM" id="CLU_246234_0_0_1"/>
<dbReference type="PANTHER" id="PTHR28208">
    <property type="entry name" value="PHOSPHATIDATE PHOSPHATASE APP1"/>
    <property type="match status" value="1"/>
</dbReference>
<feature type="compositionally biased region" description="Basic and acidic residues" evidence="1">
    <location>
        <begin position="1490"/>
        <end position="1519"/>
    </location>
</feature>
<dbReference type="Proteomes" id="UP000053841">
    <property type="component" value="Unassembled WGS sequence"/>
</dbReference>
<dbReference type="RefSeq" id="XP_007715219.1">
    <property type="nucleotide sequence ID" value="XM_007717029.1"/>
</dbReference>
<dbReference type="GO" id="GO:0030479">
    <property type="term" value="C:actin cortical patch"/>
    <property type="evidence" value="ECO:0007669"/>
    <property type="project" value="TreeGrafter"/>
</dbReference>
<reference evidence="3 4" key="1">
    <citation type="journal article" date="2013" name="PLoS Genet.">
        <title>Comparative genome structure, secondary metabolite, and effector coding capacity across Cochliobolus pathogens.</title>
        <authorList>
            <person name="Condon B.J."/>
            <person name="Leng Y."/>
            <person name="Wu D."/>
            <person name="Bushley K.E."/>
            <person name="Ohm R.A."/>
            <person name="Otillar R."/>
            <person name="Martin J."/>
            <person name="Schackwitz W."/>
            <person name="Grimwood J."/>
            <person name="MohdZainudin N."/>
            <person name="Xue C."/>
            <person name="Wang R."/>
            <person name="Manning V.A."/>
            <person name="Dhillon B."/>
            <person name="Tu Z.J."/>
            <person name="Steffenson B.J."/>
            <person name="Salamov A."/>
            <person name="Sun H."/>
            <person name="Lowry S."/>
            <person name="LaButti K."/>
            <person name="Han J."/>
            <person name="Copeland A."/>
            <person name="Lindquist E."/>
            <person name="Barry K."/>
            <person name="Schmutz J."/>
            <person name="Baker S.E."/>
            <person name="Ciuffetti L.M."/>
            <person name="Grigoriev I.V."/>
            <person name="Zhong S."/>
            <person name="Turgeon B.G."/>
        </authorList>
    </citation>
    <scope>NUCLEOTIDE SEQUENCE [LARGE SCALE GENOMIC DNA]</scope>
    <source>
        <strain evidence="3 4">26-R-13</strain>
    </source>
</reference>
<dbReference type="InterPro" id="IPR002347">
    <property type="entry name" value="SDR_fam"/>
</dbReference>
<gene>
    <name evidence="3" type="ORF">COCCADRAFT_103797</name>
</gene>
<feature type="compositionally biased region" description="Polar residues" evidence="1">
    <location>
        <begin position="1175"/>
        <end position="1188"/>
    </location>
</feature>
<feature type="region of interest" description="Disordered" evidence="1">
    <location>
        <begin position="649"/>
        <end position="672"/>
    </location>
</feature>
<feature type="region of interest" description="Disordered" evidence="1">
    <location>
        <begin position="1268"/>
        <end position="1309"/>
    </location>
</feature>
<evidence type="ECO:0000256" key="1">
    <source>
        <dbReference type="SAM" id="MobiDB-lite"/>
    </source>
</evidence>
<dbReference type="GeneID" id="19142852"/>
<dbReference type="InterPro" id="IPR036291">
    <property type="entry name" value="NAD(P)-bd_dom_sf"/>
</dbReference>
<feature type="compositionally biased region" description="Pro residues" evidence="1">
    <location>
        <begin position="1122"/>
        <end position="1136"/>
    </location>
</feature>
<feature type="compositionally biased region" description="Basic and acidic residues" evidence="1">
    <location>
        <begin position="1004"/>
        <end position="1013"/>
    </location>
</feature>
<feature type="compositionally biased region" description="Polar residues" evidence="1">
    <location>
        <begin position="1138"/>
        <end position="1153"/>
    </location>
</feature>
<feature type="compositionally biased region" description="Basic and acidic residues" evidence="1">
    <location>
        <begin position="1398"/>
        <end position="1446"/>
    </location>
</feature>
<evidence type="ECO:0000313" key="4">
    <source>
        <dbReference type="Proteomes" id="UP000053841"/>
    </source>
</evidence>
<dbReference type="Gene3D" id="3.40.50.720">
    <property type="entry name" value="NAD(P)-binding Rossmann-like Domain"/>
    <property type="match status" value="1"/>
</dbReference>
<dbReference type="Pfam" id="PF00106">
    <property type="entry name" value="adh_short"/>
    <property type="match status" value="1"/>
</dbReference>
<feature type="compositionally biased region" description="Basic and acidic residues" evidence="1">
    <location>
        <begin position="1079"/>
        <end position="1091"/>
    </location>
</feature>
<dbReference type="KEGG" id="bze:COCCADRAFT_103797"/>
<dbReference type="PRINTS" id="PR00081">
    <property type="entry name" value="GDHRDH"/>
</dbReference>
<feature type="region of interest" description="Disordered" evidence="1">
    <location>
        <begin position="1206"/>
        <end position="1249"/>
    </location>
</feature>
<protein>
    <recommendedName>
        <fullName evidence="2">Phosphatidate phosphatase APP1 catalytic domain-containing protein</fullName>
    </recommendedName>
</protein>
<feature type="domain" description="Phosphatidate phosphatase APP1 catalytic" evidence="2">
    <location>
        <begin position="811"/>
        <end position="960"/>
    </location>
</feature>
<dbReference type="Gene3D" id="6.10.140.100">
    <property type="match status" value="1"/>
</dbReference>
<dbReference type="InterPro" id="IPR019236">
    <property type="entry name" value="APP1_cat"/>
</dbReference>
<sequence>MINVFKEKWLNSPKEVHEDFSGRNIIVTGATSGIGKEAVFKFARLGAAKVIIGARDLAKGESTRADLEAQLGRKGQFEVWKLDMMSYDSVEAFANRANDLEHLDIVILNAGVWRVDYHQSQYGWEEDIQTNTLSTTLLAILLLPKLKQSKQYTGRIPVLEFVNSGLHQKAVVPPEVRQEPSVLDHYNKREHRKAQSQYSFSKAFLMYAATKLADEISSGDVIVTSVCPGWVQTDIGRDHFFPGIHILAFLFYFLFMRTPPVGANTVLSGTVQGEKVHGRFWKSDKIQPIPPCLQGLEMNELRMRAWKEIVAALQKDVPNVTWAIDMPNLPFRRKPSAHGRDSILRFLFPRTRARARIHLSKLRHETFPSLKHRAQSRIYRYLVYRQSLRLRGKPSIAQRLRGFTRRLAGSGYLEDAARARRQQIAKNPGEKTLSKPAMSYQESYEAREPGSRRRKLAGYLKAANELRQTYTQQYASNWSNKEAQYDYEDDTPGGFPDAAVVRSGREEMVLFPSYARRHVKRKPEAQITAMQEAGGQGIDAHESNNTGDADFWKEQWNNYEDDNAVVDVDVRGWIYSPHKGPMSRKQRLFIGLARQLVGVQVPAQTSGSSAESSRDTSPQGHDYRERTHMRDAQRDEAIAAREAEEILRRGESEARAAARGAYSERPAPQNDDIELYRTESGNSMRPGNDRVHQLAHKTSQDSMRSEASIKPLQKRGSWNQPSEMSPAELAEANARLMARLRHFLAIPMANTPISVFFYNETISKQRTVYTDAAGHFSISAALDFVPTHVRILASDRLSATEEVIVTSSQGISVISDIDDTIKHSAIGSGAREIFRNVFIRDLLDLTIDGVREWYNKMAEMGVKFHYVSNSPWQLYPVISKYFSLAGLPPGSFHLKQYSGMLQGIFEPVAERKKVTLDKIARDFPERNFILIGDSGEADLEVYTDFVLENPGRVVAVFIRDVTTIDSPGFFDPSMGPSSGSHSTSPPPAQAAGGDSSAASSKARSFSEEHDPELKAAIAASLRDMDAENDKRPRSIFPELDHDRRPKLPERKPSSQRSAPNLIDLSSDDDVDESPALRRFNSETRADNERHSSSAASNAMKSAPPPPKKPVALRSPASESAPFKPPPSGAKPQPPKPRVSSTAVNTSSPLAQQQDHPRGANTSGPPKPPVGPKPTLTHQSQAPEDQQTYAGMARDKLWSVYNNLPALRSTEAPSSNASTLEVSGVRKGPPPPPPRRGNRDTAANAASYVGSKASSAWQHAPSIPYHARPQITSSQTSQPFSTAAPRQGINRTSTGSTFAGSGGDQQQYGTKKEILWRQRWAHAEHVLGEQGVVLRSWRVGSDIMDEAVSIIQDAERRPSSKGKPTDPKLREKVKEEVKQETNKDGGGKGEWSAWKASKLAKEYEKKGGGYENEAGSKNEPKKGVPQEKSPAKKKAEEKDNDDKKEEGNGEEEKEGESTQDEKNKDDENDAPPSAQKPKVKANTGARKTGSAKKDAKSAEAKKEDSKVLKGKGKERVEGTRRSARVAGGKRKTYDDNDDGEKSEKEEGKKTAKPKAKKSKS</sequence>
<dbReference type="OrthoDB" id="2117591at2759"/>
<dbReference type="eggNOG" id="KOG1208">
    <property type="taxonomic scope" value="Eukaryota"/>
</dbReference>
<dbReference type="SUPFAM" id="SSF56784">
    <property type="entry name" value="HAD-like"/>
    <property type="match status" value="1"/>
</dbReference>
<dbReference type="SUPFAM" id="SSF51735">
    <property type="entry name" value="NAD(P)-binding Rossmann-fold domains"/>
    <property type="match status" value="1"/>
</dbReference>
<organism evidence="3 4">
    <name type="scientific">Cochliobolus carbonum (strain 26-R-13)</name>
    <name type="common">Maize leaf spot fungus</name>
    <name type="synonym">Bipolaris zeicola</name>
    <dbReference type="NCBI Taxonomy" id="930089"/>
    <lineage>
        <taxon>Eukaryota</taxon>
        <taxon>Fungi</taxon>
        <taxon>Dikarya</taxon>
        <taxon>Ascomycota</taxon>
        <taxon>Pezizomycotina</taxon>
        <taxon>Dothideomycetes</taxon>
        <taxon>Pleosporomycetidae</taxon>
        <taxon>Pleosporales</taxon>
        <taxon>Pleosporineae</taxon>
        <taxon>Pleosporaceae</taxon>
        <taxon>Bipolaris</taxon>
    </lineage>
</organism>
<dbReference type="EMBL" id="KI964699">
    <property type="protein sequence ID" value="EUC30491.1"/>
    <property type="molecule type" value="Genomic_DNA"/>
</dbReference>
<feature type="compositionally biased region" description="Low complexity" evidence="1">
    <location>
        <begin position="1092"/>
        <end position="1101"/>
    </location>
</feature>
<dbReference type="InterPro" id="IPR036412">
    <property type="entry name" value="HAD-like_sf"/>
</dbReference>
<feature type="compositionally biased region" description="Basic and acidic residues" evidence="1">
    <location>
        <begin position="1530"/>
        <end position="1548"/>
    </location>
</feature>
<proteinExistence type="predicted"/>
<evidence type="ECO:0000313" key="3">
    <source>
        <dbReference type="EMBL" id="EUC30491.1"/>
    </source>
</evidence>
<feature type="compositionally biased region" description="Basic and acidic residues" evidence="1">
    <location>
        <begin position="1352"/>
        <end position="1386"/>
    </location>
</feature>
<accession>W6YGR0</accession>
<name>W6YGR0_COCC2</name>
<dbReference type="PANTHER" id="PTHR28208:SF3">
    <property type="entry name" value="PHOSPHATIDATE PHOSPHATASE APP1"/>
    <property type="match status" value="1"/>
</dbReference>
<keyword evidence="4" id="KW-1185">Reference proteome</keyword>
<feature type="region of interest" description="Disordered" evidence="1">
    <location>
        <begin position="1349"/>
        <end position="1559"/>
    </location>
</feature>
<dbReference type="GO" id="GO:0008195">
    <property type="term" value="F:phosphatidate phosphatase activity"/>
    <property type="evidence" value="ECO:0007669"/>
    <property type="project" value="InterPro"/>
</dbReference>
<evidence type="ECO:0000259" key="2">
    <source>
        <dbReference type="Pfam" id="PF09949"/>
    </source>
</evidence>
<feature type="region of interest" description="Disordered" evidence="1">
    <location>
        <begin position="696"/>
        <end position="723"/>
    </location>
</feature>
<feature type="compositionally biased region" description="Basic and acidic residues" evidence="1">
    <location>
        <begin position="1022"/>
        <end position="1052"/>
    </location>
</feature>
<feature type="compositionally biased region" description="Low complexity" evidence="1">
    <location>
        <begin position="972"/>
        <end position="1003"/>
    </location>
</feature>
<feature type="compositionally biased region" description="Basic residues" evidence="1">
    <location>
        <begin position="1549"/>
        <end position="1559"/>
    </location>
</feature>
<dbReference type="Pfam" id="PF09949">
    <property type="entry name" value="APP1_cat"/>
    <property type="match status" value="1"/>
</dbReference>
<feature type="compositionally biased region" description="Basic and acidic residues" evidence="1">
    <location>
        <begin position="1454"/>
        <end position="1464"/>
    </location>
</feature>
<dbReference type="InterPro" id="IPR052935">
    <property type="entry name" value="Mg2+_PAP"/>
</dbReference>
<feature type="compositionally biased region" description="Polar residues" evidence="1">
    <location>
        <begin position="1269"/>
        <end position="1280"/>
    </location>
</feature>
<feature type="compositionally biased region" description="Basic residues" evidence="1">
    <location>
        <begin position="1520"/>
        <end position="1529"/>
    </location>
</feature>
<feature type="compositionally biased region" description="Polar residues" evidence="1">
    <location>
        <begin position="602"/>
        <end position="619"/>
    </location>
</feature>
<feature type="compositionally biased region" description="Polar residues" evidence="1">
    <location>
        <begin position="1210"/>
        <end position="1220"/>
    </location>
</feature>